<reference evidence="1 2" key="1">
    <citation type="journal article" date="2010" name="Microb. Ecol.">
        <title>Comparative genome analysis of Prevotella ruminicola and Prevotella bryantii: insights into their environmental niche.</title>
        <authorList>
            <consortium name="North American Consortium for Rumen Bacteria"/>
            <person name="Purushe J."/>
            <person name="Fouts D.E."/>
            <person name="Morrison M."/>
            <person name="White B.A."/>
            <person name="Mackie R.I."/>
            <person name="Coutinho P.M."/>
            <person name="Henrissat B."/>
            <person name="Nelson K.E."/>
        </authorList>
    </citation>
    <scope>NUCLEOTIDE SEQUENCE [LARGE SCALE GENOMIC DNA]</scope>
    <source>
        <strain evidence="2">ATCC 19189 / JCM 8958 / 23</strain>
    </source>
</reference>
<protein>
    <submittedName>
        <fullName evidence="1">Uncharacterized protein</fullName>
    </submittedName>
</protein>
<evidence type="ECO:0000313" key="2">
    <source>
        <dbReference type="Proteomes" id="UP000000927"/>
    </source>
</evidence>
<keyword evidence="2" id="KW-1185">Reference proteome</keyword>
<dbReference type="HOGENOM" id="CLU_1208926_0_0_10"/>
<dbReference type="KEGG" id="pru:PRU_0333"/>
<gene>
    <name evidence="1" type="ordered locus">PRU_0333</name>
</gene>
<sequence>MSTLHNNSTKILFIPDIIRIFAPMEEKKEYLSDSEIYEGLLNDDINVINQLFYGGQFDEVVTIIQESIFRNREAYSVKAEVFNNLYFLFKDKSKLREYETEGGSIIIWLARKAIAHYQEQRSAERKKNKRHDEIIARGVQKEVPSLVSDNKPELNPEQNLIKNDINERIRMVVDMMDNEKYAEIMRRKFWGDEMPYLSIDSTNISQDRKRANEAFTKLFFKIGKKIIYG</sequence>
<organism evidence="1 2">
    <name type="scientific">Xylanibacter ruminicola (strain ATCC 19189 / DSM 19721 / CIP 105475 / JCM 8958 / 23)</name>
    <name type="common">Prevotella ruminicola</name>
    <dbReference type="NCBI Taxonomy" id="264731"/>
    <lineage>
        <taxon>Bacteria</taxon>
        <taxon>Pseudomonadati</taxon>
        <taxon>Bacteroidota</taxon>
        <taxon>Bacteroidia</taxon>
        <taxon>Bacteroidales</taxon>
        <taxon>Prevotellaceae</taxon>
        <taxon>Xylanibacter</taxon>
    </lineage>
</organism>
<name>D5EWU8_XYLR2</name>
<accession>D5EWU8</accession>
<evidence type="ECO:0000313" key="1">
    <source>
        <dbReference type="EMBL" id="ADE83123.1"/>
    </source>
</evidence>
<dbReference type="EMBL" id="CP002006">
    <property type="protein sequence ID" value="ADE83123.1"/>
    <property type="molecule type" value="Genomic_DNA"/>
</dbReference>
<dbReference type="Proteomes" id="UP000000927">
    <property type="component" value="Chromosome"/>
</dbReference>
<proteinExistence type="predicted"/>
<dbReference type="STRING" id="264731.PRU_0333"/>
<dbReference type="AlphaFoldDB" id="D5EWU8"/>